<reference evidence="4" key="2">
    <citation type="submission" date="2023-07" db="EMBL/GenBank/DDBJ databases">
        <title>Characterization of virulence traits, antimicrobial resistance genes carried by mobile genetic elements and competence in Streptococcus suis strains isolated in France.</title>
        <authorList>
            <person name="Dechene-Tempier M."/>
            <person name="Marois-Crehan C."/>
            <person name="De Boisseson C."/>
            <person name="Lucas P."/>
            <person name="Bougeard S."/>
            <person name="Libante V."/>
            <person name="Payot S."/>
        </authorList>
    </citation>
    <scope>NUCLEOTIDE SEQUENCE</scope>
    <source>
        <strain evidence="4">1551</strain>
    </source>
</reference>
<evidence type="ECO:0000313" key="4">
    <source>
        <dbReference type="EMBL" id="MDW8646542.1"/>
    </source>
</evidence>
<evidence type="ECO:0000256" key="1">
    <source>
        <dbReference type="ARBA" id="ARBA00093462"/>
    </source>
</evidence>
<protein>
    <submittedName>
        <fullName evidence="4">DnaD domain protein</fullName>
    </submittedName>
</protein>
<comment type="similarity">
    <text evidence="1">Belongs to the DnaB/DnaD family.</text>
</comment>
<gene>
    <name evidence="3" type="ORF">ICESsuNC28_00025</name>
    <name evidence="4" type="ORF">Q7V66_10440</name>
</gene>
<name>A0A172G0H5_STRSU</name>
<dbReference type="AlphaFoldDB" id="A0A172G0H5"/>
<dbReference type="Gene3D" id="1.10.10.630">
    <property type="entry name" value="DnaD domain-like"/>
    <property type="match status" value="1"/>
</dbReference>
<accession>A0A172G0H5</accession>
<reference evidence="3" key="1">
    <citation type="journal article" date="2016" name="Antimicrob. Agents Chemother.">
        <title>Characterization of Spectinomycin Resistance in Streptococcus suis Leads to Two Novel Insights into Drug Resistance Formation and Dissemination Mechanism.</title>
        <authorList>
            <person name="Huang K."/>
            <person name="Zhang Q."/>
            <person name="Song Y."/>
            <person name="Zhang Z."/>
            <person name="Zhang A."/>
            <person name="Xiao J."/>
            <person name="Jin M."/>
        </authorList>
    </citation>
    <scope>NUCLEOTIDE SEQUENCE</scope>
    <source>
        <strain evidence="3">Nc286A7</strain>
    </source>
</reference>
<feature type="domain" description="DnaB/C C-terminal" evidence="2">
    <location>
        <begin position="195"/>
        <end position="247"/>
    </location>
</feature>
<dbReference type="EMBL" id="KU215704">
    <property type="protein sequence ID" value="ALT06047.1"/>
    <property type="molecule type" value="Genomic_DNA"/>
</dbReference>
<sequence>MANRRMLSKTVVQTQRFLRLPLEAQALYCHLVVNADDDGIVEAFPVMRMINANEDSLNLLTLKQYLLLLNNEMVYFIKDFFEQNTIKADRYTPSSHRQLLIDYLKDHQLLDCLNLGPRLINYLQNTRLQVGASLDPDENHNIIKDKISKDRIGKDKLSQDKIGLDNNPILSRLTDDIWLMETLWHRELTQQEKVLLEGFAVNHSLLQLAIQKTAELEPKKQNMSYVKGILMNWEARGFITADQVIASEKDYCPLEISNVEVSEDFIAAMDIWKD</sequence>
<dbReference type="Proteomes" id="UP001276229">
    <property type="component" value="Unassembled WGS sequence"/>
</dbReference>
<proteinExistence type="inferred from homology"/>
<dbReference type="InterPro" id="IPR034829">
    <property type="entry name" value="DnaD-like_sf"/>
</dbReference>
<organism evidence="3">
    <name type="scientific">Streptococcus suis</name>
    <dbReference type="NCBI Taxonomy" id="1307"/>
    <lineage>
        <taxon>Bacteria</taxon>
        <taxon>Bacillati</taxon>
        <taxon>Bacillota</taxon>
        <taxon>Bacilli</taxon>
        <taxon>Lactobacillales</taxon>
        <taxon>Streptococcaceae</taxon>
        <taxon>Streptococcus</taxon>
    </lineage>
</organism>
<dbReference type="SUPFAM" id="SSF158499">
    <property type="entry name" value="DnaD domain-like"/>
    <property type="match status" value="1"/>
</dbReference>
<dbReference type="RefSeq" id="WP_029693357.1">
    <property type="nucleotide sequence ID" value="NZ_CECP01000051.1"/>
</dbReference>
<dbReference type="InterPro" id="IPR006343">
    <property type="entry name" value="DnaB/C_C"/>
</dbReference>
<evidence type="ECO:0000313" key="3">
    <source>
        <dbReference type="EMBL" id="ALT06047.1"/>
    </source>
</evidence>
<dbReference type="NCBIfam" id="TIGR01446">
    <property type="entry name" value="DnaD_dom"/>
    <property type="match status" value="1"/>
</dbReference>
<dbReference type="Pfam" id="PF07261">
    <property type="entry name" value="DnaB_2"/>
    <property type="match status" value="1"/>
</dbReference>
<evidence type="ECO:0000259" key="2">
    <source>
        <dbReference type="Pfam" id="PF07261"/>
    </source>
</evidence>
<dbReference type="EMBL" id="JAUTFL010000030">
    <property type="protein sequence ID" value="MDW8646542.1"/>
    <property type="molecule type" value="Genomic_DNA"/>
</dbReference>